<keyword evidence="2" id="KW-1185">Reference proteome</keyword>
<comment type="caution">
    <text evidence="1">The sequence shown here is derived from an EMBL/GenBank/DDBJ whole genome shotgun (WGS) entry which is preliminary data.</text>
</comment>
<dbReference type="Pfam" id="PF06868">
    <property type="entry name" value="DUF1257"/>
    <property type="match status" value="1"/>
</dbReference>
<sequence length="123" mass="14117">MSHFTTIKTQIKDGKILHQTLQQLNYVVETNSIVRGYQGIKTNADYVIKRQNGYDIGYIKNGEVYEAVADFWGVDLQKEFIQQINQTYASNVVKDYAQQKGYEIESQETLEDGSVRLVMAGWV</sequence>
<evidence type="ECO:0000313" key="1">
    <source>
        <dbReference type="EMBL" id="MCT7965133.1"/>
    </source>
</evidence>
<proteinExistence type="predicted"/>
<dbReference type="RefSeq" id="WP_368004851.1">
    <property type="nucleotide sequence ID" value="NZ_JAMXFF010000002.1"/>
</dbReference>
<accession>A0ABT2MK51</accession>
<dbReference type="Proteomes" id="UP001525890">
    <property type="component" value="Unassembled WGS sequence"/>
</dbReference>
<dbReference type="InterPro" id="IPR009666">
    <property type="entry name" value="Uncharacterised_Ycf35"/>
</dbReference>
<reference evidence="1 2" key="1">
    <citation type="journal article" date="2022" name="Front. Microbiol.">
        <title>High genomic differentiation and limited gene flow indicate recent cryptic speciation within the genus Laspinema (cyanobacteria).</title>
        <authorList>
            <person name="Stanojkovic A."/>
            <person name="Skoupy S."/>
            <person name="Skaloud P."/>
            <person name="Dvorak P."/>
        </authorList>
    </citation>
    <scope>NUCLEOTIDE SEQUENCE [LARGE SCALE GENOMIC DNA]</scope>
    <source>
        <strain evidence="1 2">D2a</strain>
    </source>
</reference>
<name>A0ABT2MK51_9CYAN</name>
<dbReference type="PANTHER" id="PTHR39638">
    <property type="entry name" value="YCF35"/>
    <property type="match status" value="1"/>
</dbReference>
<organism evidence="1 2">
    <name type="scientific">Laspinema palackyanum D2a</name>
    <dbReference type="NCBI Taxonomy" id="2953684"/>
    <lineage>
        <taxon>Bacteria</taxon>
        <taxon>Bacillati</taxon>
        <taxon>Cyanobacteriota</taxon>
        <taxon>Cyanophyceae</taxon>
        <taxon>Oscillatoriophycideae</taxon>
        <taxon>Oscillatoriales</taxon>
        <taxon>Laspinemataceae</taxon>
        <taxon>Laspinema</taxon>
        <taxon>Laspinema palackyanum</taxon>
    </lineage>
</organism>
<evidence type="ECO:0000313" key="2">
    <source>
        <dbReference type="Proteomes" id="UP001525890"/>
    </source>
</evidence>
<dbReference type="EMBL" id="JAMXFF010000002">
    <property type="protein sequence ID" value="MCT7965133.1"/>
    <property type="molecule type" value="Genomic_DNA"/>
</dbReference>
<protein>
    <submittedName>
        <fullName evidence="1">DUF1257 domain-containing protein</fullName>
    </submittedName>
</protein>
<gene>
    <name evidence="1" type="ORF">NG799_02140</name>
</gene>
<dbReference type="PANTHER" id="PTHR39638:SF2">
    <property type="entry name" value="YCF35"/>
    <property type="match status" value="1"/>
</dbReference>